<evidence type="ECO:0000313" key="1">
    <source>
        <dbReference type="EMBL" id="KXI29056.1"/>
    </source>
</evidence>
<dbReference type="InterPro" id="IPR008554">
    <property type="entry name" value="Glutaredoxin-like"/>
</dbReference>
<name>A0A136A1E3_9ALTE</name>
<protein>
    <recommendedName>
        <fullName evidence="3">Glutaredoxin</fullName>
    </recommendedName>
</protein>
<reference evidence="2" key="1">
    <citation type="submission" date="2016-02" db="EMBL/GenBank/DDBJ databases">
        <authorList>
            <person name="Schultz-Johansen M."/>
            <person name="Glaring M.A."/>
            <person name="Bech P.K."/>
            <person name="Stougaard P."/>
        </authorList>
    </citation>
    <scope>NUCLEOTIDE SEQUENCE [LARGE SCALE GENOMIC DNA]</scope>
    <source>
        <strain evidence="2">S66</strain>
    </source>
</reference>
<dbReference type="OrthoDB" id="8537427at2"/>
<evidence type="ECO:0000313" key="2">
    <source>
        <dbReference type="Proteomes" id="UP000070299"/>
    </source>
</evidence>
<dbReference type="SUPFAM" id="SSF52833">
    <property type="entry name" value="Thioredoxin-like"/>
    <property type="match status" value="1"/>
</dbReference>
<dbReference type="Pfam" id="PF05768">
    <property type="entry name" value="Glrx-like"/>
    <property type="match status" value="1"/>
</dbReference>
<dbReference type="Gene3D" id="3.40.30.10">
    <property type="entry name" value="Glutaredoxin"/>
    <property type="match status" value="1"/>
</dbReference>
<keyword evidence="2" id="KW-1185">Reference proteome</keyword>
<sequence>MLSKFVLYSGHNCCLCDDAKALLAQTSIDPKEFVEVDVKTDSQIYHLYGARIPVLVNTQAQQELAWPFELPQLTEFLS</sequence>
<gene>
    <name evidence="1" type="ORF">AX660_12900</name>
</gene>
<proteinExistence type="predicted"/>
<dbReference type="PANTHER" id="PTHR33558">
    <property type="entry name" value="GLUTAREDOXIN-LIKE PROTEIN C5ORF63 HOMOLOG"/>
    <property type="match status" value="1"/>
</dbReference>
<accession>A0A136A1E3</accession>
<dbReference type="PANTHER" id="PTHR33558:SF1">
    <property type="entry name" value="GLUTAREDOXIN-LIKE PROTEIN C5ORF63 HOMOLOG"/>
    <property type="match status" value="1"/>
</dbReference>
<dbReference type="EMBL" id="LSNE01000005">
    <property type="protein sequence ID" value="KXI29056.1"/>
    <property type="molecule type" value="Genomic_DNA"/>
</dbReference>
<dbReference type="Proteomes" id="UP000070299">
    <property type="component" value="Unassembled WGS sequence"/>
</dbReference>
<dbReference type="InterPro" id="IPR036249">
    <property type="entry name" value="Thioredoxin-like_sf"/>
</dbReference>
<dbReference type="AlphaFoldDB" id="A0A136A1E3"/>
<organism evidence="1 2">
    <name type="scientific">Paraglaciecola hydrolytica</name>
    <dbReference type="NCBI Taxonomy" id="1799789"/>
    <lineage>
        <taxon>Bacteria</taxon>
        <taxon>Pseudomonadati</taxon>
        <taxon>Pseudomonadota</taxon>
        <taxon>Gammaproteobacteria</taxon>
        <taxon>Alteromonadales</taxon>
        <taxon>Alteromonadaceae</taxon>
        <taxon>Paraglaciecola</taxon>
    </lineage>
</organism>
<dbReference type="STRING" id="1799789.AX660_12900"/>
<evidence type="ECO:0008006" key="3">
    <source>
        <dbReference type="Google" id="ProtNLM"/>
    </source>
</evidence>
<dbReference type="InterPro" id="IPR052565">
    <property type="entry name" value="Glutaredoxin-like_YDR286C"/>
</dbReference>
<dbReference type="RefSeq" id="WP_068376057.1">
    <property type="nucleotide sequence ID" value="NZ_LSNE01000005.1"/>
</dbReference>
<comment type="caution">
    <text evidence="1">The sequence shown here is derived from an EMBL/GenBank/DDBJ whole genome shotgun (WGS) entry which is preliminary data.</text>
</comment>